<dbReference type="InterPro" id="IPR011766">
    <property type="entry name" value="TPP_enzyme_TPP-bd"/>
</dbReference>
<dbReference type="InterPro" id="IPR029061">
    <property type="entry name" value="THDP-binding"/>
</dbReference>
<organism evidence="15 16">
    <name type="scientific">Corynebacterium bovis</name>
    <dbReference type="NCBI Taxonomy" id="36808"/>
    <lineage>
        <taxon>Bacteria</taxon>
        <taxon>Bacillati</taxon>
        <taxon>Actinomycetota</taxon>
        <taxon>Actinomycetes</taxon>
        <taxon>Mycobacteriales</taxon>
        <taxon>Corynebacteriaceae</taxon>
        <taxon>Corynebacterium</taxon>
    </lineage>
</organism>
<accession>A0A426Q2Z4</accession>
<keyword evidence="8" id="KW-0028">Amino-acid biosynthesis</keyword>
<dbReference type="GO" id="GO:0003984">
    <property type="term" value="F:acetolactate synthase activity"/>
    <property type="evidence" value="ECO:0007669"/>
    <property type="project" value="UniProtKB-EC"/>
</dbReference>
<evidence type="ECO:0000256" key="3">
    <source>
        <dbReference type="ARBA" id="ARBA00007812"/>
    </source>
</evidence>
<proteinExistence type="inferred from homology"/>
<dbReference type="InterPro" id="IPR029035">
    <property type="entry name" value="DHS-like_NAD/FAD-binding_dom"/>
</dbReference>
<dbReference type="Pfam" id="PF02776">
    <property type="entry name" value="TPP_enzyme_N"/>
    <property type="match status" value="1"/>
</dbReference>
<evidence type="ECO:0000256" key="10">
    <source>
        <dbReference type="RuleBase" id="RU362132"/>
    </source>
</evidence>
<evidence type="ECO:0000256" key="9">
    <source>
        <dbReference type="ARBA" id="ARBA00048670"/>
    </source>
</evidence>
<dbReference type="Gene3D" id="3.40.50.1220">
    <property type="entry name" value="TPP-binding domain"/>
    <property type="match status" value="1"/>
</dbReference>
<dbReference type="InterPro" id="IPR045229">
    <property type="entry name" value="TPP_enz"/>
</dbReference>
<evidence type="ECO:0000259" key="13">
    <source>
        <dbReference type="Pfam" id="PF02775"/>
    </source>
</evidence>
<evidence type="ECO:0000256" key="7">
    <source>
        <dbReference type="ARBA" id="ARBA00023052"/>
    </source>
</evidence>
<dbReference type="CDD" id="cd00568">
    <property type="entry name" value="TPP_enzymes"/>
    <property type="match status" value="1"/>
</dbReference>
<comment type="pathway">
    <text evidence="2">Amino-acid biosynthesis; L-valine biosynthesis; L-valine from pyruvate: step 1/4.</text>
</comment>
<feature type="compositionally biased region" description="Pro residues" evidence="11">
    <location>
        <begin position="212"/>
        <end position="222"/>
    </location>
</feature>
<name>A0A426Q2Z4_9CORY</name>
<dbReference type="Gene3D" id="3.40.50.970">
    <property type="match status" value="2"/>
</dbReference>
<comment type="pathway">
    <text evidence="1">Amino-acid biosynthesis; L-isoleucine biosynthesis; L-isoleucine from 2-oxobutanoate: step 1/4.</text>
</comment>
<evidence type="ECO:0000256" key="5">
    <source>
        <dbReference type="ARBA" id="ARBA00022630"/>
    </source>
</evidence>
<feature type="compositionally biased region" description="Basic and acidic residues" evidence="11">
    <location>
        <begin position="20"/>
        <end position="40"/>
    </location>
</feature>
<comment type="caution">
    <text evidence="15">The sequence shown here is derived from an EMBL/GenBank/DDBJ whole genome shotgun (WGS) entry which is preliminary data.</text>
</comment>
<gene>
    <name evidence="15" type="ORF">CXF42_09080</name>
</gene>
<dbReference type="Proteomes" id="UP000278422">
    <property type="component" value="Unassembled WGS sequence"/>
</dbReference>
<dbReference type="GO" id="GO:0000287">
    <property type="term" value="F:magnesium ion binding"/>
    <property type="evidence" value="ECO:0007669"/>
    <property type="project" value="InterPro"/>
</dbReference>
<dbReference type="SUPFAM" id="SSF52467">
    <property type="entry name" value="DHS-like NAD/FAD-binding domain"/>
    <property type="match status" value="1"/>
</dbReference>
<feature type="domain" description="Thiamine pyrophosphate enzyme TPP-binding" evidence="13">
    <location>
        <begin position="439"/>
        <end position="589"/>
    </location>
</feature>
<dbReference type="InterPro" id="IPR012000">
    <property type="entry name" value="Thiamin_PyroP_enz_cen_dom"/>
</dbReference>
<dbReference type="Pfam" id="PF02775">
    <property type="entry name" value="TPP_enzyme_C"/>
    <property type="match status" value="1"/>
</dbReference>
<evidence type="ECO:0000313" key="16">
    <source>
        <dbReference type="Proteomes" id="UP000278422"/>
    </source>
</evidence>
<dbReference type="UniPathway" id="UPA00047">
    <property type="reaction ID" value="UER00055"/>
</dbReference>
<dbReference type="GO" id="GO:0050660">
    <property type="term" value="F:flavin adenine dinucleotide binding"/>
    <property type="evidence" value="ECO:0007669"/>
    <property type="project" value="TreeGrafter"/>
</dbReference>
<feature type="region of interest" description="Disordered" evidence="11">
    <location>
        <begin position="1"/>
        <end position="45"/>
    </location>
</feature>
<evidence type="ECO:0000313" key="15">
    <source>
        <dbReference type="EMBL" id="RRQ02780.1"/>
    </source>
</evidence>
<evidence type="ECO:0000256" key="2">
    <source>
        <dbReference type="ARBA" id="ARBA00005025"/>
    </source>
</evidence>
<dbReference type="Pfam" id="PF00205">
    <property type="entry name" value="TPP_enzyme_M"/>
    <property type="match status" value="1"/>
</dbReference>
<keyword evidence="6" id="KW-0274">FAD</keyword>
<dbReference type="PANTHER" id="PTHR18968:SF13">
    <property type="entry name" value="ACETOLACTATE SYNTHASE CATALYTIC SUBUNIT, MITOCHONDRIAL"/>
    <property type="match status" value="1"/>
</dbReference>
<dbReference type="CDD" id="cd07035">
    <property type="entry name" value="TPP_PYR_POX_like"/>
    <property type="match status" value="1"/>
</dbReference>
<feature type="domain" description="Thiamine pyrophosphate enzyme N-terminal TPP-binding" evidence="14">
    <location>
        <begin position="47"/>
        <end position="146"/>
    </location>
</feature>
<comment type="similarity">
    <text evidence="3 10">Belongs to the TPP enzyme family.</text>
</comment>
<keyword evidence="8" id="KW-0100">Branched-chain amino acid biosynthesis</keyword>
<dbReference type="SUPFAM" id="SSF52518">
    <property type="entry name" value="Thiamin diphosphate-binding fold (THDP-binding)"/>
    <property type="match status" value="2"/>
</dbReference>
<comment type="catalytic activity">
    <reaction evidence="9">
        <text>2 pyruvate + H(+) = (2S)-2-acetolactate + CO2</text>
        <dbReference type="Rhea" id="RHEA:25249"/>
        <dbReference type="ChEBI" id="CHEBI:15361"/>
        <dbReference type="ChEBI" id="CHEBI:15378"/>
        <dbReference type="ChEBI" id="CHEBI:16526"/>
        <dbReference type="ChEBI" id="CHEBI:58476"/>
        <dbReference type="EC" id="2.2.1.6"/>
    </reaction>
</comment>
<evidence type="ECO:0000256" key="4">
    <source>
        <dbReference type="ARBA" id="ARBA00013145"/>
    </source>
</evidence>
<protein>
    <recommendedName>
        <fullName evidence="4">acetolactate synthase</fullName>
        <ecNumber evidence="4">2.2.1.6</ecNumber>
    </recommendedName>
</protein>
<dbReference type="AlphaFoldDB" id="A0A426Q2Z4"/>
<evidence type="ECO:0000256" key="6">
    <source>
        <dbReference type="ARBA" id="ARBA00022827"/>
    </source>
</evidence>
<evidence type="ECO:0000256" key="1">
    <source>
        <dbReference type="ARBA" id="ARBA00004974"/>
    </source>
</evidence>
<dbReference type="GO" id="GO:0009099">
    <property type="term" value="P:L-valine biosynthetic process"/>
    <property type="evidence" value="ECO:0007669"/>
    <property type="project" value="UniProtKB-UniPathway"/>
</dbReference>
<feature type="domain" description="Thiamine pyrophosphate enzyme central" evidence="12">
    <location>
        <begin position="242"/>
        <end position="349"/>
    </location>
</feature>
<keyword evidence="16" id="KW-1185">Reference proteome</keyword>
<dbReference type="GO" id="GO:0009097">
    <property type="term" value="P:isoleucine biosynthetic process"/>
    <property type="evidence" value="ECO:0007669"/>
    <property type="project" value="UniProtKB-UniPathway"/>
</dbReference>
<evidence type="ECO:0000256" key="8">
    <source>
        <dbReference type="ARBA" id="ARBA00023304"/>
    </source>
</evidence>
<keyword evidence="15" id="KW-0808">Transferase</keyword>
<keyword evidence="7 10" id="KW-0786">Thiamine pyrophosphate</keyword>
<keyword evidence="5" id="KW-0285">Flavoprotein</keyword>
<dbReference type="UniPathway" id="UPA00049">
    <property type="reaction ID" value="UER00059"/>
</dbReference>
<dbReference type="EC" id="2.2.1.6" evidence="4"/>
<feature type="region of interest" description="Disordered" evidence="11">
    <location>
        <begin position="206"/>
        <end position="236"/>
    </location>
</feature>
<dbReference type="PANTHER" id="PTHR18968">
    <property type="entry name" value="THIAMINE PYROPHOSPHATE ENZYMES"/>
    <property type="match status" value="1"/>
</dbReference>
<dbReference type="EMBL" id="PQNQ01000031">
    <property type="protein sequence ID" value="RRQ02780.1"/>
    <property type="molecule type" value="Genomic_DNA"/>
</dbReference>
<evidence type="ECO:0000259" key="12">
    <source>
        <dbReference type="Pfam" id="PF00205"/>
    </source>
</evidence>
<evidence type="ECO:0000259" key="14">
    <source>
        <dbReference type="Pfam" id="PF02776"/>
    </source>
</evidence>
<dbReference type="GO" id="GO:0005948">
    <property type="term" value="C:acetolactate synthase complex"/>
    <property type="evidence" value="ECO:0007669"/>
    <property type="project" value="TreeGrafter"/>
</dbReference>
<dbReference type="GO" id="GO:0030976">
    <property type="term" value="F:thiamine pyrophosphate binding"/>
    <property type="evidence" value="ECO:0007669"/>
    <property type="project" value="InterPro"/>
</dbReference>
<dbReference type="InterPro" id="IPR012001">
    <property type="entry name" value="Thiamin_PyroP_enz_TPP-bd_dom"/>
</dbReference>
<evidence type="ECO:0000256" key="11">
    <source>
        <dbReference type="SAM" id="MobiDB-lite"/>
    </source>
</evidence>
<sequence>MRAEATLCRVKTTTTPGRQDPGHGPDHQTTDQHDRHDRTDGAPAPATVSDAVAAVIRERADHVFGVVGNGNIHLVSALTSAGFPYTAARHEAGAVTMADAFTRAGGGVAVATTTYGPGFTNALTPLTELVNARIPVVYVVSDIPSDGPRPIDVDQRAITAALGVTVVTATPTNATAAAERAFTVAARSRGPVVLFIHYDHVAAPLAADPEPVTDPGPVPPATAPSEDAQPASAFRGEETDTAAVARLLTGARRPLILAGRGVVESGTAADVLALGDELGALFVTSAMARHVVDSAWSLGICGGFLHTGYRRTVADADVVLVLGAGLNSFQSVLGTIFGPTARVVVVDHVRRPTPVAVTDRLTGDLRDLVPELLDACRGEAASDRDRTWRETLGELPVAESDELDPGCLEETAADGLLDPRHVMRRLDALLPAERTVTTDGGHFLGWVPPYIDCPDPHGTVLVGTAIMTIGLGLAAASGASVARPDRFTVGLCGDGGSLMGFADLETFFRVTRRGVLVIVDDGAYGAEVHQYVREGLDEAPMLLGGVDFSRIGAPFGVPGLTVDRPGQLADDGEVAQFLAEHGDGVSVLHIRISRQVVAAFLREDFGGDAEGDGTAATDPEPQAR</sequence>
<reference evidence="15 16" key="1">
    <citation type="submission" date="2018-01" db="EMBL/GenBank/DDBJ databases">
        <title>Twenty Corynebacterium bovis Genomes.</title>
        <authorList>
            <person name="Gulvik C.A."/>
        </authorList>
    </citation>
    <scope>NUCLEOTIDE SEQUENCE [LARGE SCALE GENOMIC DNA]</scope>
    <source>
        <strain evidence="15 16">16-2004</strain>
    </source>
</reference>